<proteinExistence type="predicted"/>
<comment type="caution">
    <text evidence="1">The sequence shown here is derived from an EMBL/GenBank/DDBJ whole genome shotgun (WGS) entry which is preliminary data.</text>
</comment>
<organism evidence="1 2">
    <name type="scientific">Naganishia onofrii</name>
    <dbReference type="NCBI Taxonomy" id="1851511"/>
    <lineage>
        <taxon>Eukaryota</taxon>
        <taxon>Fungi</taxon>
        <taxon>Dikarya</taxon>
        <taxon>Basidiomycota</taxon>
        <taxon>Agaricomycotina</taxon>
        <taxon>Tremellomycetes</taxon>
        <taxon>Filobasidiales</taxon>
        <taxon>Filobasidiaceae</taxon>
        <taxon>Naganishia</taxon>
    </lineage>
</organism>
<reference evidence="1" key="1">
    <citation type="submission" date="2023-04" db="EMBL/GenBank/DDBJ databases">
        <title>Draft Genome sequencing of Naganishia species isolated from polar environments using Oxford Nanopore Technology.</title>
        <authorList>
            <person name="Leo P."/>
            <person name="Venkateswaran K."/>
        </authorList>
    </citation>
    <scope>NUCLEOTIDE SEQUENCE</scope>
    <source>
        <strain evidence="1">DBVPG 5303</strain>
    </source>
</reference>
<dbReference type="Proteomes" id="UP001234202">
    <property type="component" value="Unassembled WGS sequence"/>
</dbReference>
<name>A0ACC2XGJ3_9TREE</name>
<evidence type="ECO:0000313" key="1">
    <source>
        <dbReference type="EMBL" id="KAJ9122748.1"/>
    </source>
</evidence>
<dbReference type="EMBL" id="JASBWV010000014">
    <property type="protein sequence ID" value="KAJ9122748.1"/>
    <property type="molecule type" value="Genomic_DNA"/>
</dbReference>
<sequence length="1279" mass="139419">MQTPRQTRQSLIPTPGRQPLPQSGLPTPTGPSSSRRRISTGLRSSVLAPDNELKAAFKGLMENPSNLLRASISSTTNEETHDTTQDAIQPLSYNNGQSAPDGSNASSSRRYQNLGISQSGTPAGSRTATNQPRTPSGMSLRPRTVSSRTSATATTPSRIVSGNLKASHLGASTSTITPKRRPSNLGASSARTPVSRPESRQAQLSRTPGPPGVDTSIITEIPEGWVPEVGTAVRINSMGFEGIVRWIGKVDGKDGKWAGVELDRQFVGYGKNDGTVNGKRYFHCDVLGGVFALLNRLSIPLERPASVMSHRSAASLGSDLPNGRAPSAFSMHSGRETPFISEDGEDDLDATENRGSNRTIVGRSGGPLTRSTRANVQANTGMSTPSASNYTAGSRASMLVNTNAKQLAAAKALKATDGALADQQTRASTPSTPGASLGRSMLAASTSHSSNGSVSTPKPMMRPRQSLSGIATPSRTVSMSARMMKKGPRESLGASTAGGFSTPKAASTLRNGRMSAISGRSSVASNAHDMMPPPPSPSKYGALGRSTVTNGASSAAVREAEAQVESLKQTNRVLVDKINAFEAENAELQSRLNGEQGSPDGAEKRVELESKLKEALKQVHEYKIASEFQSREVNSGKVKIEQLEQKLRETNDQSAIASEEAQEAKTRLAKAENIIAKLNRDLDIEKQRLEEEFEKGMQAKREEVKYAEDALKDLQKQLSVVEMVKAEIVNDASQMTAIYEAKLVEAKTRRMDLEKTIRSLEDQLLEAQERRNQAALLPSEVLKEADTAAMIDNENLKAQVAHQQKKIVSLEDQNEELQVQLEKYDEAAIKANEKARDNERRLKEEITNGRSEISTLKEQIAKHKDRVAELGLALKDQGHTLASAQAEIESNRLDLADMETMRFAQTTLTRVQKEKTALQQELDDLKSSAVEVESIKMRYAQLEEQFSQLTAKHDDLRTKHALALPTSESSHKRDKTSSSTLSVHSTESEKSIAGFQKIVAELSDENGDLKQKIQDLEREIQTLLADNHQLAEECSVLRHVSCSLVAWKTISDHRVASLHALQSLAELEAAVEDKLAKEEQQLNSDERDVQIAASKAADDRLQTEIDNVKSRLSKVETEKIEIERRSASLLKEHDRELQELENLVEAKIYREDELLRQIEDLTRQLERPGTSLSHTSSIHNSEYHPGSQHSRAPSAASAHSAASVPMCPMCKGDQHEMDDCPMILSNGADDSPDKRSPSLHRGESLTKMKSGLNEEHIWCDNCDNAQHSTAECPMADDVF</sequence>
<gene>
    <name evidence="1" type="ORF">QFC24_004177</name>
</gene>
<accession>A0ACC2XGJ3</accession>
<evidence type="ECO:0000313" key="2">
    <source>
        <dbReference type="Proteomes" id="UP001234202"/>
    </source>
</evidence>
<keyword evidence="2" id="KW-1185">Reference proteome</keyword>
<protein>
    <submittedName>
        <fullName evidence="1">Uncharacterized protein</fullName>
    </submittedName>
</protein>